<feature type="transmembrane region" description="Helical" evidence="1">
    <location>
        <begin position="157"/>
        <end position="177"/>
    </location>
</feature>
<dbReference type="PANTHER" id="PTHR43471">
    <property type="entry name" value="ABC TRANSPORTER PERMEASE"/>
    <property type="match status" value="1"/>
</dbReference>
<evidence type="ECO:0000313" key="2">
    <source>
        <dbReference type="EMBL" id="PYF05823.1"/>
    </source>
</evidence>
<organism evidence="2 3">
    <name type="scientific">Ureibacillus chungkukjangi</name>
    <dbReference type="NCBI Taxonomy" id="1202712"/>
    <lineage>
        <taxon>Bacteria</taxon>
        <taxon>Bacillati</taxon>
        <taxon>Bacillota</taxon>
        <taxon>Bacilli</taxon>
        <taxon>Bacillales</taxon>
        <taxon>Caryophanaceae</taxon>
        <taxon>Ureibacillus</taxon>
    </lineage>
</organism>
<evidence type="ECO:0000313" key="3">
    <source>
        <dbReference type="Proteomes" id="UP000247416"/>
    </source>
</evidence>
<reference evidence="2 3" key="1">
    <citation type="submission" date="2018-06" db="EMBL/GenBank/DDBJ databases">
        <title>Genomic Encyclopedia of Archaeal and Bacterial Type Strains, Phase II (KMG-II): from individual species to whole genera.</title>
        <authorList>
            <person name="Goeker M."/>
        </authorList>
    </citation>
    <scope>NUCLEOTIDE SEQUENCE [LARGE SCALE GENOMIC DNA]</scope>
    <source>
        <strain evidence="2 3">KACC 16626</strain>
    </source>
</reference>
<keyword evidence="1" id="KW-0812">Transmembrane</keyword>
<sequence>MTQWRVLYRKELMEMIRNFKLLWIPLVFILLGVMQPISSYYMPKMLDTLGGLPEGTIIEMPLPTGAEALMSVISNYGMLGILILVLSAMGIVSVERQNGVAGMVMSKPVPYSSYILSKWAGLVTITLLSFFIGYLASWYYTNLLIGSVTPDRIFQSFAIYGLWLVFVVTLTLFFSTVMKGSGSVAFISILIIATISIVTSIFNEKMKWSPATLTGHTGYLLQSGDVQPNFLATVLLTVALIVLILYFTIQIFKNKEILE</sequence>
<dbReference type="EMBL" id="QJTJ01000014">
    <property type="protein sequence ID" value="PYF05823.1"/>
    <property type="molecule type" value="Genomic_DNA"/>
</dbReference>
<dbReference type="Proteomes" id="UP000247416">
    <property type="component" value="Unassembled WGS sequence"/>
</dbReference>
<dbReference type="RefSeq" id="WP_107935222.1">
    <property type="nucleotide sequence ID" value="NZ_CP085009.1"/>
</dbReference>
<keyword evidence="1" id="KW-1133">Transmembrane helix</keyword>
<name>A0A318TMV0_9BACL</name>
<keyword evidence="3" id="KW-1185">Reference proteome</keyword>
<feature type="transmembrane region" description="Helical" evidence="1">
    <location>
        <begin position="184"/>
        <end position="202"/>
    </location>
</feature>
<dbReference type="OrthoDB" id="4187110at2"/>
<comment type="caution">
    <text evidence="2">The sequence shown here is derived from an EMBL/GenBank/DDBJ whole genome shotgun (WGS) entry which is preliminary data.</text>
</comment>
<feature type="transmembrane region" description="Helical" evidence="1">
    <location>
        <begin position="230"/>
        <end position="249"/>
    </location>
</feature>
<dbReference type="InterPro" id="IPR025699">
    <property type="entry name" value="ABC2_memb-like"/>
</dbReference>
<accession>A0A318TMV0</accession>
<feature type="transmembrane region" description="Helical" evidence="1">
    <location>
        <begin position="73"/>
        <end position="94"/>
    </location>
</feature>
<dbReference type="AlphaFoldDB" id="A0A318TMV0"/>
<dbReference type="Pfam" id="PF13346">
    <property type="entry name" value="ABC2_membrane_5"/>
    <property type="match status" value="1"/>
</dbReference>
<protein>
    <submittedName>
        <fullName evidence="2">ABC-2 type transport system permease protein</fullName>
    </submittedName>
</protein>
<gene>
    <name evidence="2" type="ORF">BJ095_1141</name>
</gene>
<keyword evidence="1" id="KW-0472">Membrane</keyword>
<feature type="transmembrane region" description="Helical" evidence="1">
    <location>
        <begin position="115"/>
        <end position="137"/>
    </location>
</feature>
<feature type="transmembrane region" description="Helical" evidence="1">
    <location>
        <begin position="21"/>
        <end position="42"/>
    </location>
</feature>
<evidence type="ECO:0000256" key="1">
    <source>
        <dbReference type="SAM" id="Phobius"/>
    </source>
</evidence>
<proteinExistence type="predicted"/>